<dbReference type="Proteomes" id="UP000275910">
    <property type="component" value="Unassembled WGS sequence"/>
</dbReference>
<name>A0A3N2RJM2_LYSEN</name>
<evidence type="ECO:0000313" key="2">
    <source>
        <dbReference type="EMBL" id="ROU07670.1"/>
    </source>
</evidence>
<proteinExistence type="predicted"/>
<dbReference type="EMBL" id="RCTY01000020">
    <property type="protein sequence ID" value="ROU07670.1"/>
    <property type="molecule type" value="Genomic_DNA"/>
</dbReference>
<feature type="region of interest" description="Disordered" evidence="1">
    <location>
        <begin position="27"/>
        <end position="97"/>
    </location>
</feature>
<evidence type="ECO:0000256" key="1">
    <source>
        <dbReference type="SAM" id="MobiDB-lite"/>
    </source>
</evidence>
<sequence>MSGLWDAQQREWLQAMGYSVLALAGDEPAAAAPSRDAGEDARASERDRAGARAPGEAANRGAHRADRRADERGEPARGDAGRANAGAQGQRNQGAESALLRNLLRAARRASGDPEVQALFDPDALRAPAAKRALWPRLRALRRGARG</sequence>
<dbReference type="RefSeq" id="WP_123646911.1">
    <property type="nucleotide sequence ID" value="NZ_RCTY01000020.1"/>
</dbReference>
<accession>A0A3N2RJM2</accession>
<dbReference type="AlphaFoldDB" id="A0A3N2RJM2"/>
<organism evidence="2 3">
    <name type="scientific">Lysobacter enzymogenes</name>
    <dbReference type="NCBI Taxonomy" id="69"/>
    <lineage>
        <taxon>Bacteria</taxon>
        <taxon>Pseudomonadati</taxon>
        <taxon>Pseudomonadota</taxon>
        <taxon>Gammaproteobacteria</taxon>
        <taxon>Lysobacterales</taxon>
        <taxon>Lysobacteraceae</taxon>
        <taxon>Lysobacter</taxon>
    </lineage>
</organism>
<evidence type="ECO:0000313" key="3">
    <source>
        <dbReference type="Proteomes" id="UP000275910"/>
    </source>
</evidence>
<comment type="caution">
    <text evidence="2">The sequence shown here is derived from an EMBL/GenBank/DDBJ whole genome shotgun (WGS) entry which is preliminary data.</text>
</comment>
<feature type="compositionally biased region" description="Basic and acidic residues" evidence="1">
    <location>
        <begin position="36"/>
        <end position="50"/>
    </location>
</feature>
<protein>
    <submittedName>
        <fullName evidence="2">Uncharacterized protein</fullName>
    </submittedName>
</protein>
<feature type="compositionally biased region" description="Basic and acidic residues" evidence="1">
    <location>
        <begin position="63"/>
        <end position="80"/>
    </location>
</feature>
<feature type="compositionally biased region" description="Low complexity" evidence="1">
    <location>
        <begin position="81"/>
        <end position="97"/>
    </location>
</feature>
<reference evidence="2 3" key="1">
    <citation type="submission" date="2018-10" db="EMBL/GenBank/DDBJ databases">
        <title>The genome of Lysobacter enzymogenes OH11.</title>
        <authorList>
            <person name="Liu F."/>
            <person name="Zhao Y."/>
            <person name="Qian G."/>
            <person name="Chen Y."/>
            <person name="Xu H."/>
        </authorList>
    </citation>
    <scope>NUCLEOTIDE SEQUENCE [LARGE SCALE GENOMIC DNA]</scope>
    <source>
        <strain evidence="2 3">OH11</strain>
    </source>
</reference>
<gene>
    <name evidence="2" type="ORF">D9T17_07765</name>
</gene>